<reference evidence="7" key="1">
    <citation type="submission" date="2022-12" db="EMBL/GenBank/DDBJ databases">
        <title>Draft genome assemblies for two species of Escallonia (Escalloniales).</title>
        <authorList>
            <person name="Chanderbali A."/>
            <person name="Dervinis C."/>
            <person name="Anghel I."/>
            <person name="Soltis D."/>
            <person name="Soltis P."/>
            <person name="Zapata F."/>
        </authorList>
    </citation>
    <scope>NUCLEOTIDE SEQUENCE</scope>
    <source>
        <strain evidence="7">UCBG92.1500</strain>
        <tissue evidence="7">Leaf</tissue>
    </source>
</reference>
<accession>A0AA88RRF5</accession>
<dbReference type="PANTHER" id="PTHR11062">
    <property type="entry name" value="EXOSTOSIN HEPARAN SULFATE GLYCOSYLTRANSFERASE -RELATED"/>
    <property type="match status" value="1"/>
</dbReference>
<dbReference type="Pfam" id="PF03016">
    <property type="entry name" value="Exostosin_GT47"/>
    <property type="match status" value="1"/>
</dbReference>
<feature type="domain" description="Exostosin GT47" evidence="6">
    <location>
        <begin position="118"/>
        <end position="400"/>
    </location>
</feature>
<keyword evidence="3" id="KW-0328">Glycosyltransferase</keyword>
<keyword evidence="4" id="KW-0735">Signal-anchor</keyword>
<dbReference type="InterPro" id="IPR004263">
    <property type="entry name" value="Exostosin"/>
</dbReference>
<gene>
    <name evidence="7" type="ORF">RJ640_000192</name>
</gene>
<dbReference type="AlphaFoldDB" id="A0AA88RRF5"/>
<evidence type="ECO:0000259" key="6">
    <source>
        <dbReference type="Pfam" id="PF03016"/>
    </source>
</evidence>
<name>A0AA88RRF5_9ASTE</name>
<comment type="subcellular location">
    <subcellularLocation>
        <location evidence="1">Golgi apparatus membrane</location>
        <topology evidence="1">Single-pass type II membrane protein</topology>
    </subcellularLocation>
</comment>
<keyword evidence="8" id="KW-1185">Reference proteome</keyword>
<protein>
    <recommendedName>
        <fullName evidence="6">Exostosin GT47 domain-containing protein</fullName>
    </recommendedName>
</protein>
<keyword evidence="3" id="KW-0808">Transferase</keyword>
<evidence type="ECO:0000256" key="3">
    <source>
        <dbReference type="ARBA" id="ARBA00022676"/>
    </source>
</evidence>
<comment type="caution">
    <text evidence="7">The sequence shown here is derived from an EMBL/GenBank/DDBJ whole genome shotgun (WGS) entry which is preliminary data.</text>
</comment>
<dbReference type="EMBL" id="JAVXUO010001257">
    <property type="protein sequence ID" value="KAK2984176.1"/>
    <property type="molecule type" value="Genomic_DNA"/>
</dbReference>
<dbReference type="Proteomes" id="UP001187471">
    <property type="component" value="Unassembled WGS sequence"/>
</dbReference>
<evidence type="ECO:0000256" key="4">
    <source>
        <dbReference type="ARBA" id="ARBA00022968"/>
    </source>
</evidence>
<keyword evidence="4" id="KW-0812">Transmembrane</keyword>
<dbReference type="Gene3D" id="3.40.50.2000">
    <property type="entry name" value="Glycogen Phosphorylase B"/>
    <property type="match status" value="1"/>
</dbReference>
<evidence type="ECO:0000256" key="1">
    <source>
        <dbReference type="ARBA" id="ARBA00004323"/>
    </source>
</evidence>
<dbReference type="GO" id="GO:0000139">
    <property type="term" value="C:Golgi membrane"/>
    <property type="evidence" value="ECO:0007669"/>
    <property type="project" value="UniProtKB-SubCell"/>
</dbReference>
<dbReference type="SUPFAM" id="SSF53756">
    <property type="entry name" value="UDP-Glycosyltransferase/glycogen phosphorylase"/>
    <property type="match status" value="1"/>
</dbReference>
<dbReference type="PANTHER" id="PTHR11062:SF124">
    <property type="entry name" value="XYLOGALACTURONAN BETA-1,3-XYLOSYLTRANSFERASE"/>
    <property type="match status" value="1"/>
</dbReference>
<dbReference type="GO" id="GO:0016757">
    <property type="term" value="F:glycosyltransferase activity"/>
    <property type="evidence" value="ECO:0007669"/>
    <property type="project" value="UniProtKB-KW"/>
</dbReference>
<proteinExistence type="inferred from homology"/>
<sequence length="450" mass="51343">MAALSCTTTISLFPTLLLVLILYFSPLHRTLLKNLFTYPTHHNSYGRTTPQGSPSTSLKVCSCVCRELFLCFQPVTELHVTVSNSKCIMISCFDNIAIPYKYSDCSEFNITMSHLEMMKKFKVWIYREGERPLVHDGPLKDIYAIEGQFISEMESGMSPFMASHPEEAHAFFIPISVANIVDYVYTPITTYSRHQLQCLVADYIDVIAKKYPYWNRSHGADHFMVSCHDWGPDVSNANPGLFKNFIRVLCNANTSEGFRPGRDVSMPEVYGPAEGLAPPNLGQTPNKRPILAFFAGGAHGDIRERLLEHWKGRDDKVRVHEYLPNGKNYTKLMGQSKFCLCPSGFEVASARVVEAIYAGCVPVIICDHYVLPFSDVLDWTQFSIRIPVEQIAELKTILQGIPNGKYLRMQKRVRRLQRHFKVNRPAQPFDVIHMVLHSVWLRRLNFRLVI</sequence>
<keyword evidence="5" id="KW-0333">Golgi apparatus</keyword>
<dbReference type="InterPro" id="IPR040911">
    <property type="entry name" value="Exostosin_GT47"/>
</dbReference>
<organism evidence="7 8">
    <name type="scientific">Escallonia rubra</name>
    <dbReference type="NCBI Taxonomy" id="112253"/>
    <lineage>
        <taxon>Eukaryota</taxon>
        <taxon>Viridiplantae</taxon>
        <taxon>Streptophyta</taxon>
        <taxon>Embryophyta</taxon>
        <taxon>Tracheophyta</taxon>
        <taxon>Spermatophyta</taxon>
        <taxon>Magnoliopsida</taxon>
        <taxon>eudicotyledons</taxon>
        <taxon>Gunneridae</taxon>
        <taxon>Pentapetalae</taxon>
        <taxon>asterids</taxon>
        <taxon>campanulids</taxon>
        <taxon>Escalloniales</taxon>
        <taxon>Escalloniaceae</taxon>
        <taxon>Escallonia</taxon>
    </lineage>
</organism>
<comment type="similarity">
    <text evidence="2">Belongs to the glycosyltransferase 47 family.</text>
</comment>
<evidence type="ECO:0000256" key="5">
    <source>
        <dbReference type="ARBA" id="ARBA00023034"/>
    </source>
</evidence>
<evidence type="ECO:0000313" key="7">
    <source>
        <dbReference type="EMBL" id="KAK2984176.1"/>
    </source>
</evidence>
<evidence type="ECO:0000313" key="8">
    <source>
        <dbReference type="Proteomes" id="UP001187471"/>
    </source>
</evidence>
<evidence type="ECO:0000256" key="2">
    <source>
        <dbReference type="ARBA" id="ARBA00010271"/>
    </source>
</evidence>